<organism evidence="2 3">
    <name type="scientific">Niabella pedocola</name>
    <dbReference type="NCBI Taxonomy" id="1752077"/>
    <lineage>
        <taxon>Bacteria</taxon>
        <taxon>Pseudomonadati</taxon>
        <taxon>Bacteroidota</taxon>
        <taxon>Chitinophagia</taxon>
        <taxon>Chitinophagales</taxon>
        <taxon>Chitinophagaceae</taxon>
        <taxon>Niabella</taxon>
    </lineage>
</organism>
<name>A0ABS8PQ13_9BACT</name>
<proteinExistence type="predicted"/>
<reference evidence="2 3" key="1">
    <citation type="submission" date="2021-11" db="EMBL/GenBank/DDBJ databases">
        <title>Genomic of Niabella pedocola.</title>
        <authorList>
            <person name="Wu T."/>
        </authorList>
    </citation>
    <scope>NUCLEOTIDE SEQUENCE [LARGE SCALE GENOMIC DNA]</scope>
    <source>
        <strain evidence="2 3">JCM 31011</strain>
    </source>
</reference>
<dbReference type="RefSeq" id="WP_231004130.1">
    <property type="nucleotide sequence ID" value="NZ_JAJNEC010000005.1"/>
</dbReference>
<dbReference type="Proteomes" id="UP001199816">
    <property type="component" value="Unassembled WGS sequence"/>
</dbReference>
<keyword evidence="1" id="KW-0732">Signal</keyword>
<dbReference type="EMBL" id="JAJNEC010000005">
    <property type="protein sequence ID" value="MCD2422854.1"/>
    <property type="molecule type" value="Genomic_DNA"/>
</dbReference>
<feature type="chain" id="PRO_5045876866" evidence="1">
    <location>
        <begin position="22"/>
        <end position="429"/>
    </location>
</feature>
<protein>
    <submittedName>
        <fullName evidence="2">Uncharacterized protein</fullName>
    </submittedName>
</protein>
<accession>A0ABS8PQ13</accession>
<feature type="signal peptide" evidence="1">
    <location>
        <begin position="1"/>
        <end position="21"/>
    </location>
</feature>
<comment type="caution">
    <text evidence="2">The sequence shown here is derived from an EMBL/GenBank/DDBJ whole genome shotgun (WGS) entry which is preliminary data.</text>
</comment>
<gene>
    <name evidence="2" type="ORF">LQ567_08790</name>
</gene>
<keyword evidence="3" id="KW-1185">Reference proteome</keyword>
<evidence type="ECO:0000313" key="2">
    <source>
        <dbReference type="EMBL" id="MCD2422854.1"/>
    </source>
</evidence>
<sequence length="429" mass="48762">MLKKIIFFTAFVLSVFGALNAQVTNDSVNLPSINTNIYRHADTALRIINLNPFFSLHVDSSLSYKLQINKPVKSYYWFLKDAPTGLRIDKDNGTLFFKANKSLFMAGRLKYDTKYPVQIGVQNLSDPNDRVDTSFTISFYSTDIIFPRVKPSVVSPVYVEEGNKLAFNILCDNGNFSIERLLVSSNISIGNFKLPKTCDDTFEWMPGYDFVNEKDSGQVKIVNLMFIGTTQFNFTDTARVRVVVRNALNFDIATREYNDAAENMNRWLLRYKYTFLQLDKKLKNTKSWRSGFDITTATTTLTGTVLATTADPKNDKDKGKANTGKILPSIGVVALPVKEAAAPVKNVEQNQATLLRANIKRLEYVLFDNKLSSDRDPNITTKTETLKKELRQSQTQLAEVPTEIAETMSEEQINKYFDSPRVQRKYRLK</sequence>
<evidence type="ECO:0000256" key="1">
    <source>
        <dbReference type="SAM" id="SignalP"/>
    </source>
</evidence>
<evidence type="ECO:0000313" key="3">
    <source>
        <dbReference type="Proteomes" id="UP001199816"/>
    </source>
</evidence>